<dbReference type="GO" id="GO:0006355">
    <property type="term" value="P:regulation of DNA-templated transcription"/>
    <property type="evidence" value="ECO:0007669"/>
    <property type="project" value="InterPro"/>
</dbReference>
<accession>A0A5C7GY57</accession>
<keyword evidence="2" id="KW-0805">Transcription regulation</keyword>
<protein>
    <recommendedName>
        <fullName evidence="6">NAC domain-containing protein</fullName>
    </recommendedName>
</protein>
<dbReference type="OrthoDB" id="774757at2759"/>
<gene>
    <name evidence="7" type="ORF">EZV62_025127</name>
</gene>
<evidence type="ECO:0000313" key="7">
    <source>
        <dbReference type="EMBL" id="TXG49252.1"/>
    </source>
</evidence>
<evidence type="ECO:0000256" key="2">
    <source>
        <dbReference type="ARBA" id="ARBA00023015"/>
    </source>
</evidence>
<sequence>MNMAITTDDQVIMNEGFRLPAVGYRFNPTNQELIVHFLYNKCEENTLYFFTRLKNKNDEKGKRINRATDSSTWRAQRDRKIFSYSDYQRVFIGFRRSFSFMLKTGSQESCGKWVMHEYRLHGCNLVDQSNAMKDYVLCRIIKKKSSKGGRSKSNNNDQSVGS</sequence>
<dbReference type="PROSITE" id="PS51005">
    <property type="entry name" value="NAC"/>
    <property type="match status" value="1"/>
</dbReference>
<keyword evidence="4" id="KW-0804">Transcription</keyword>
<evidence type="ECO:0000256" key="4">
    <source>
        <dbReference type="ARBA" id="ARBA00023163"/>
    </source>
</evidence>
<dbReference type="Gene3D" id="2.170.150.80">
    <property type="entry name" value="NAC domain"/>
    <property type="match status" value="1"/>
</dbReference>
<evidence type="ECO:0000256" key="1">
    <source>
        <dbReference type="ARBA" id="ARBA00004123"/>
    </source>
</evidence>
<name>A0A5C7GY57_9ROSI</name>
<evidence type="ECO:0000256" key="5">
    <source>
        <dbReference type="ARBA" id="ARBA00023242"/>
    </source>
</evidence>
<proteinExistence type="predicted"/>
<keyword evidence="8" id="KW-1185">Reference proteome</keyword>
<comment type="subcellular location">
    <subcellularLocation>
        <location evidence="1">Nucleus</location>
    </subcellularLocation>
</comment>
<dbReference type="GO" id="GO:0003677">
    <property type="term" value="F:DNA binding"/>
    <property type="evidence" value="ECO:0007669"/>
    <property type="project" value="UniProtKB-KW"/>
</dbReference>
<reference evidence="8" key="1">
    <citation type="journal article" date="2019" name="Gigascience">
        <title>De novo genome assembly of the endangered Acer yangbiense, a plant species with extremely small populations endemic to Yunnan Province, China.</title>
        <authorList>
            <person name="Yang J."/>
            <person name="Wariss H.M."/>
            <person name="Tao L."/>
            <person name="Zhang R."/>
            <person name="Yun Q."/>
            <person name="Hollingsworth P."/>
            <person name="Dao Z."/>
            <person name="Luo G."/>
            <person name="Guo H."/>
            <person name="Ma Y."/>
            <person name="Sun W."/>
        </authorList>
    </citation>
    <scope>NUCLEOTIDE SEQUENCE [LARGE SCALE GENOMIC DNA]</scope>
    <source>
        <strain evidence="8">cv. Malutang</strain>
    </source>
</reference>
<evidence type="ECO:0000313" key="8">
    <source>
        <dbReference type="Proteomes" id="UP000323000"/>
    </source>
</evidence>
<dbReference type="PANTHER" id="PTHR31989">
    <property type="entry name" value="NAC DOMAIN-CONTAINING PROTEIN 82-RELATED"/>
    <property type="match status" value="1"/>
</dbReference>
<feature type="domain" description="NAC" evidence="6">
    <location>
        <begin position="1"/>
        <end position="143"/>
    </location>
</feature>
<dbReference type="Pfam" id="PF02365">
    <property type="entry name" value="NAM"/>
    <property type="match status" value="1"/>
</dbReference>
<dbReference type="Proteomes" id="UP000323000">
    <property type="component" value="Chromosome 12"/>
</dbReference>
<dbReference type="InterPro" id="IPR036093">
    <property type="entry name" value="NAC_dom_sf"/>
</dbReference>
<dbReference type="GO" id="GO:0005634">
    <property type="term" value="C:nucleus"/>
    <property type="evidence" value="ECO:0007669"/>
    <property type="project" value="UniProtKB-SubCell"/>
</dbReference>
<keyword evidence="5" id="KW-0539">Nucleus</keyword>
<dbReference type="InterPro" id="IPR003441">
    <property type="entry name" value="NAC-dom"/>
</dbReference>
<dbReference type="EMBL" id="VAHF01000012">
    <property type="protein sequence ID" value="TXG49252.1"/>
    <property type="molecule type" value="Genomic_DNA"/>
</dbReference>
<dbReference type="SUPFAM" id="SSF101941">
    <property type="entry name" value="NAC domain"/>
    <property type="match status" value="1"/>
</dbReference>
<dbReference type="AlphaFoldDB" id="A0A5C7GY57"/>
<organism evidence="7 8">
    <name type="scientific">Acer yangbiense</name>
    <dbReference type="NCBI Taxonomy" id="1000413"/>
    <lineage>
        <taxon>Eukaryota</taxon>
        <taxon>Viridiplantae</taxon>
        <taxon>Streptophyta</taxon>
        <taxon>Embryophyta</taxon>
        <taxon>Tracheophyta</taxon>
        <taxon>Spermatophyta</taxon>
        <taxon>Magnoliopsida</taxon>
        <taxon>eudicotyledons</taxon>
        <taxon>Gunneridae</taxon>
        <taxon>Pentapetalae</taxon>
        <taxon>rosids</taxon>
        <taxon>malvids</taxon>
        <taxon>Sapindales</taxon>
        <taxon>Sapindaceae</taxon>
        <taxon>Hippocastanoideae</taxon>
        <taxon>Acereae</taxon>
        <taxon>Acer</taxon>
    </lineage>
</organism>
<comment type="caution">
    <text evidence="7">The sequence shown here is derived from an EMBL/GenBank/DDBJ whole genome shotgun (WGS) entry which is preliminary data.</text>
</comment>
<evidence type="ECO:0000259" key="6">
    <source>
        <dbReference type="PROSITE" id="PS51005"/>
    </source>
</evidence>
<keyword evidence="3" id="KW-0238">DNA-binding</keyword>
<evidence type="ECO:0000256" key="3">
    <source>
        <dbReference type="ARBA" id="ARBA00023125"/>
    </source>
</evidence>